<organism evidence="2 3">
    <name type="scientific">Bryocella elongata</name>
    <dbReference type="NCBI Taxonomy" id="863522"/>
    <lineage>
        <taxon>Bacteria</taxon>
        <taxon>Pseudomonadati</taxon>
        <taxon>Acidobacteriota</taxon>
        <taxon>Terriglobia</taxon>
        <taxon>Terriglobales</taxon>
        <taxon>Acidobacteriaceae</taxon>
        <taxon>Bryocella</taxon>
    </lineage>
</organism>
<dbReference type="RefSeq" id="WP_103932010.1">
    <property type="nucleotide sequence ID" value="NZ_FNVA01000001.1"/>
</dbReference>
<keyword evidence="3" id="KW-1185">Reference proteome</keyword>
<dbReference type="SUPFAM" id="SSF101898">
    <property type="entry name" value="NHL repeat"/>
    <property type="match status" value="1"/>
</dbReference>
<dbReference type="AlphaFoldDB" id="A0A1H5UUW4"/>
<proteinExistence type="predicted"/>
<dbReference type="PANTHER" id="PTHR24104">
    <property type="entry name" value="E3 UBIQUITIN-PROTEIN LIGASE NHLRC1-RELATED"/>
    <property type="match status" value="1"/>
</dbReference>
<dbReference type="InterPro" id="IPR050952">
    <property type="entry name" value="TRIM-NHL_E3_ligases"/>
</dbReference>
<feature type="transmembrane region" description="Helical" evidence="1">
    <location>
        <begin position="20"/>
        <end position="40"/>
    </location>
</feature>
<evidence type="ECO:0000313" key="3">
    <source>
        <dbReference type="Proteomes" id="UP000236728"/>
    </source>
</evidence>
<keyword evidence="1" id="KW-1133">Transmembrane helix</keyword>
<dbReference type="OrthoDB" id="107658at2"/>
<keyword evidence="1" id="KW-0472">Membrane</keyword>
<accession>A0A1H5UUW4</accession>
<name>A0A1H5UUW4_9BACT</name>
<keyword evidence="1" id="KW-0812">Transmembrane</keyword>
<dbReference type="CDD" id="cd05819">
    <property type="entry name" value="NHL"/>
    <property type="match status" value="1"/>
</dbReference>
<gene>
    <name evidence="2" type="ORF">SAMN05421819_1211</name>
</gene>
<dbReference type="Gene3D" id="2.40.10.500">
    <property type="match status" value="1"/>
</dbReference>
<dbReference type="Pfam" id="PF24684">
    <property type="entry name" value="Vgb_lyase"/>
    <property type="match status" value="1"/>
</dbReference>
<evidence type="ECO:0008006" key="4">
    <source>
        <dbReference type="Google" id="ProtNLM"/>
    </source>
</evidence>
<dbReference type="InterPro" id="IPR011042">
    <property type="entry name" value="6-blade_b-propeller_TolB-like"/>
</dbReference>
<evidence type="ECO:0000256" key="1">
    <source>
        <dbReference type="SAM" id="Phobius"/>
    </source>
</evidence>
<dbReference type="Proteomes" id="UP000236728">
    <property type="component" value="Unassembled WGS sequence"/>
</dbReference>
<dbReference type="Gene3D" id="2.120.10.30">
    <property type="entry name" value="TolB, C-terminal domain"/>
    <property type="match status" value="1"/>
</dbReference>
<evidence type="ECO:0000313" key="2">
    <source>
        <dbReference type="EMBL" id="SEF78796.1"/>
    </source>
</evidence>
<sequence length="628" mass="61674">MLTHQEQAEHTWRHLASPDLWLRLAASVAMVVMLGCAGTISTTTSTVTTVTPQGAVLQGHVHAGQQPVAGATISLYAASTSGYKASSVSLLTQSVTTAADGGFSTTSYTCTSGQQLYLVASGGNPGQGVNSSLALMAVLGDCANLGTGASVTLNELTTLASVYALAQFMGSSTALGASATNAMGLAHAMELAQALVNTSSGAAPGTTLPATVTLPAAKLNTLADVLAACTATKGGIANDGSTCGTLFALAPSSSGSAPSNTIDAALNIAHQPAKNVARLDALAGSSTAFTPRLSSAPPDWTMALTCSGGGLNNPSAVAIDSTGSAWVANVAGAATKLSPLGEPAAGNGFADASLYESYGVAIDAQDNAWITNTESQSGVNGGDGSVTKLNSAGQVLSGTGYVDGGIYFPAAIAVTPAGKLWVADYGQASATLLNADGTSAAGTAAYVSASLPYPVAVAADAAGDAWFAAYGAAVHVTAGGSVTPYACCHDAPSGIALDPSGNVWITDYDASSLLEMNAGGTILQTLTGSGGLAFPQSLAIDGAGNVWVTNFQSRTLSGFSASSAGSLSTALATATGFGSDAGLAQPAGVAIDGEGNVWVTNSSAGSVSLFIGLAAPLRTPILGLPRTP</sequence>
<protein>
    <recommendedName>
        <fullName evidence="4">Streptogramin lyase</fullName>
    </recommendedName>
</protein>
<dbReference type="EMBL" id="FNVA01000001">
    <property type="protein sequence ID" value="SEF78796.1"/>
    <property type="molecule type" value="Genomic_DNA"/>
</dbReference>
<reference evidence="2 3" key="1">
    <citation type="submission" date="2016-10" db="EMBL/GenBank/DDBJ databases">
        <authorList>
            <person name="de Groot N.N."/>
        </authorList>
    </citation>
    <scope>NUCLEOTIDE SEQUENCE [LARGE SCALE GENOMIC DNA]</scope>
    <source>
        <strain evidence="2 3">DSM 22489</strain>
    </source>
</reference>